<dbReference type="AlphaFoldDB" id="A0A8J8T148"/>
<evidence type="ECO:0000313" key="2">
    <source>
        <dbReference type="EMBL" id="TNV77658.1"/>
    </source>
</evidence>
<proteinExistence type="predicted"/>
<feature type="transmembrane region" description="Helical" evidence="1">
    <location>
        <begin position="315"/>
        <end position="335"/>
    </location>
</feature>
<comment type="caution">
    <text evidence="2">The sequence shown here is derived from an EMBL/GenBank/DDBJ whole genome shotgun (WGS) entry which is preliminary data.</text>
</comment>
<dbReference type="Proteomes" id="UP000785679">
    <property type="component" value="Unassembled WGS sequence"/>
</dbReference>
<accession>A0A8J8T148</accession>
<evidence type="ECO:0000256" key="1">
    <source>
        <dbReference type="SAM" id="Phobius"/>
    </source>
</evidence>
<evidence type="ECO:0000313" key="3">
    <source>
        <dbReference type="Proteomes" id="UP000785679"/>
    </source>
</evidence>
<gene>
    <name evidence="2" type="ORF">FGO68_gene16125</name>
</gene>
<feature type="transmembrane region" description="Helical" evidence="1">
    <location>
        <begin position="233"/>
        <end position="252"/>
    </location>
</feature>
<dbReference type="EMBL" id="RRYP01011543">
    <property type="protein sequence ID" value="TNV77658.1"/>
    <property type="molecule type" value="Genomic_DNA"/>
</dbReference>
<sequence length="390" mass="45201">MNKQQFKNVDIEAFNIGLSEDTLDNAKTIEILPNSKVPILLAVGCRSANEHAFYNLLTKLQDNQDNLPAYYHQDTTLNYFTTPQMQSNLPTLYLRLLGISPAFTGLFITSEPDKAYELQQSLNCHVAVVVLFDFRDDAQAVRRVLKEVRKRFAERRMSEVYLGRLTYSLSNEELLIPKEMASSIAREFMVIYTDFPVFNIPLFREYFCQMALQEARSLRTYEVKTQVNSHKQFLIYDTLGFILVNLCCMIEAELAGELVFNKHFLFFNFSNLLLLLLTLSILSLHDNFFLPLLARSRMHQGTLYHPTLQLPWLTRLQLLIKLTLLIAFSTVILAKALYDTEGAFAQWMGTLFKRYLIQLACIGIPYMIVFYTEKCGLRHKLINSYKPIFK</sequence>
<protein>
    <submittedName>
        <fullName evidence="2">Uncharacterized protein</fullName>
    </submittedName>
</protein>
<keyword evidence="1" id="KW-0812">Transmembrane</keyword>
<keyword evidence="3" id="KW-1185">Reference proteome</keyword>
<feature type="transmembrane region" description="Helical" evidence="1">
    <location>
        <begin position="272"/>
        <end position="294"/>
    </location>
</feature>
<feature type="transmembrane region" description="Helical" evidence="1">
    <location>
        <begin position="355"/>
        <end position="372"/>
    </location>
</feature>
<reference evidence="2" key="1">
    <citation type="submission" date="2019-06" db="EMBL/GenBank/DDBJ databases">
        <authorList>
            <person name="Zheng W."/>
        </authorList>
    </citation>
    <scope>NUCLEOTIDE SEQUENCE</scope>
    <source>
        <strain evidence="2">QDHG01</strain>
    </source>
</reference>
<keyword evidence="1" id="KW-1133">Transmembrane helix</keyword>
<keyword evidence="1" id="KW-0472">Membrane</keyword>
<organism evidence="2 3">
    <name type="scientific">Halteria grandinella</name>
    <dbReference type="NCBI Taxonomy" id="5974"/>
    <lineage>
        <taxon>Eukaryota</taxon>
        <taxon>Sar</taxon>
        <taxon>Alveolata</taxon>
        <taxon>Ciliophora</taxon>
        <taxon>Intramacronucleata</taxon>
        <taxon>Spirotrichea</taxon>
        <taxon>Stichotrichia</taxon>
        <taxon>Sporadotrichida</taxon>
        <taxon>Halteriidae</taxon>
        <taxon>Halteria</taxon>
    </lineage>
</organism>
<name>A0A8J8T148_HALGN</name>